<feature type="transmembrane region" description="Helical" evidence="11">
    <location>
        <begin position="350"/>
        <end position="379"/>
    </location>
</feature>
<keyword evidence="9" id="KW-0739">Sodium transport</keyword>
<comment type="subcellular location">
    <subcellularLocation>
        <location evidence="1">Membrane</location>
        <topology evidence="1">Multi-pass membrane protein</topology>
    </subcellularLocation>
</comment>
<dbReference type="RefSeq" id="WP_012573467.1">
    <property type="nucleotide sequence ID" value="NC_011565.1"/>
</dbReference>
<keyword evidence="6" id="KW-0915">Sodium</keyword>
<keyword evidence="3" id="KW-0050">Antiport</keyword>
<proteinExistence type="inferred from homology"/>
<feature type="transmembrane region" description="Helical" evidence="11">
    <location>
        <begin position="425"/>
        <end position="442"/>
    </location>
</feature>
<keyword evidence="2" id="KW-0813">Transport</keyword>
<reference evidence="14" key="1">
    <citation type="journal article" date="2008" name="Science">
        <title>Genome of an endosymbiont coupling N2 fixation to cellulolysis within RT protist cells in termite gut.</title>
        <authorList>
            <person name="Hongoh Y."/>
            <person name="Sharma V.K."/>
            <person name="Prakash T."/>
            <person name="Noda S."/>
            <person name="Toh H."/>
            <person name="Taylor T.D."/>
            <person name="Kudo T."/>
            <person name="Sakaki Y."/>
            <person name="Toyoda A."/>
            <person name="Hattori M."/>
            <person name="Ohkuma M."/>
        </authorList>
    </citation>
    <scope>NUCLEOTIDE SEQUENCE [LARGE SCALE GENOMIC DNA]</scope>
</reference>
<evidence type="ECO:0000256" key="8">
    <source>
        <dbReference type="ARBA" id="ARBA00023136"/>
    </source>
</evidence>
<evidence type="ECO:0000259" key="12">
    <source>
        <dbReference type="Pfam" id="PF03600"/>
    </source>
</evidence>
<feature type="transmembrane region" description="Helical" evidence="11">
    <location>
        <begin position="267"/>
        <end position="287"/>
    </location>
</feature>
<protein>
    <submittedName>
        <fullName evidence="13">ArsB/NhaD family permease</fullName>
    </submittedName>
</protein>
<sequence>MFILMIVTFIIGYACIALENLLHIHKTATALLLAILLWIFFALGDWSSSPVYGSFLSYCEHYSCPNFATWLAHVPLVERLGEVSEILFFLLGAMTIVEIVDVYGGFRLITDKINTTQKVSLLWIIGLLTFVMSAVLDNLTTSIVIVALLRKLISNKKERWFFGSMVVLAANAGGTWSPIGDITTIMLWIADKVSSSYIIFNTFLPALTSIIIPFGILSFTMKGSITRLKTNNSEKEVVFSSRIRNFVFFLGIGALLFVPIFKTVTHLPPYLGMLGGLGILWIVTGFIHKKQLSNKYDYLSVHNILKQIDTPSILFFLGILMAVGALQTCGQLDLLSCSLEKISMKEPNKYYLISVIIGILSSIVDNVPLVAGIIGMYHFPINHYFWAFLAYTAGTGGSILIIGSAAGVAVMGMEKIDFIWYLKKISWLTLIGYLSGCFMYIFQQTLFLN</sequence>
<evidence type="ECO:0000256" key="11">
    <source>
        <dbReference type="SAM" id="Phobius"/>
    </source>
</evidence>
<organism evidence="13 14">
    <name type="scientific">Azobacteroides pseudotrichonymphae genomovar. CFP2</name>
    <dbReference type="NCBI Taxonomy" id="511995"/>
    <lineage>
        <taxon>Bacteria</taxon>
        <taxon>Pseudomonadati</taxon>
        <taxon>Bacteroidota</taxon>
        <taxon>Bacteroidia</taxon>
        <taxon>Bacteroidales</taxon>
        <taxon>Candidatus Azobacteroides</taxon>
    </lineage>
</organism>
<feature type="transmembrane region" description="Helical" evidence="11">
    <location>
        <begin position="27"/>
        <end position="46"/>
    </location>
</feature>
<evidence type="ECO:0000256" key="1">
    <source>
        <dbReference type="ARBA" id="ARBA00004141"/>
    </source>
</evidence>
<dbReference type="GO" id="GO:0016020">
    <property type="term" value="C:membrane"/>
    <property type="evidence" value="ECO:0007669"/>
    <property type="project" value="UniProtKB-SubCell"/>
</dbReference>
<feature type="transmembrane region" description="Helical" evidence="11">
    <location>
        <begin position="242"/>
        <end position="261"/>
    </location>
</feature>
<dbReference type="InterPro" id="IPR045016">
    <property type="entry name" value="NhaD-like"/>
</dbReference>
<feature type="domain" description="Citrate transporter-like" evidence="12">
    <location>
        <begin position="13"/>
        <end position="378"/>
    </location>
</feature>
<evidence type="ECO:0000313" key="14">
    <source>
        <dbReference type="Proteomes" id="UP000000723"/>
    </source>
</evidence>
<keyword evidence="7" id="KW-0406">Ion transport</keyword>
<keyword evidence="4 11" id="KW-0812">Transmembrane</keyword>
<evidence type="ECO:0000256" key="9">
    <source>
        <dbReference type="ARBA" id="ARBA00023201"/>
    </source>
</evidence>
<evidence type="ECO:0000256" key="3">
    <source>
        <dbReference type="ARBA" id="ARBA00022449"/>
    </source>
</evidence>
<evidence type="ECO:0000256" key="4">
    <source>
        <dbReference type="ARBA" id="ARBA00022692"/>
    </source>
</evidence>
<evidence type="ECO:0000313" key="13">
    <source>
        <dbReference type="EMBL" id="BAG83706.1"/>
    </source>
</evidence>
<evidence type="ECO:0000256" key="2">
    <source>
        <dbReference type="ARBA" id="ARBA00022448"/>
    </source>
</evidence>
<feature type="transmembrane region" description="Helical" evidence="11">
    <location>
        <begin position="160"/>
        <end position="179"/>
    </location>
</feature>
<dbReference type="eggNOG" id="COG1055">
    <property type="taxonomic scope" value="Bacteria"/>
</dbReference>
<dbReference type="AlphaFoldDB" id="B6YR84"/>
<evidence type="ECO:0000256" key="5">
    <source>
        <dbReference type="ARBA" id="ARBA00022989"/>
    </source>
</evidence>
<gene>
    <name evidence="13" type="ordered locus">CFPG_443</name>
</gene>
<dbReference type="HOGENOM" id="CLU_029697_1_0_10"/>
<dbReference type="STRING" id="511995.CFPG_443"/>
<dbReference type="Pfam" id="PF03600">
    <property type="entry name" value="CitMHS"/>
    <property type="match status" value="1"/>
</dbReference>
<dbReference type="InterPro" id="IPR004680">
    <property type="entry name" value="Cit_transptr-like_dom"/>
</dbReference>
<keyword evidence="14" id="KW-1185">Reference proteome</keyword>
<keyword evidence="8 11" id="KW-0472">Membrane</keyword>
<evidence type="ECO:0000256" key="10">
    <source>
        <dbReference type="ARBA" id="ARBA00025753"/>
    </source>
</evidence>
<dbReference type="PANTHER" id="PTHR43269">
    <property type="entry name" value="SODIUM/PROTON ANTIPORTER 1-RELATED"/>
    <property type="match status" value="1"/>
</dbReference>
<name>B6YR84_AZOPC</name>
<keyword evidence="5 11" id="KW-1133">Transmembrane helix</keyword>
<dbReference type="KEGG" id="aps:CFPG_443"/>
<feature type="transmembrane region" description="Helical" evidence="11">
    <location>
        <begin position="86"/>
        <end position="109"/>
    </location>
</feature>
<feature type="transmembrane region" description="Helical" evidence="11">
    <location>
        <begin position="121"/>
        <end position="148"/>
    </location>
</feature>
<dbReference type="PANTHER" id="PTHR43269:SF2">
    <property type="entry name" value="SODIUM_PROTON ANTIPORTER 1-RELATED"/>
    <property type="match status" value="1"/>
</dbReference>
<feature type="transmembrane region" description="Helical" evidence="11">
    <location>
        <begin position="199"/>
        <end position="221"/>
    </location>
</feature>
<dbReference type="OrthoDB" id="9772058at2"/>
<dbReference type="NCBIfam" id="NF038006">
    <property type="entry name" value="NhaD_1"/>
    <property type="match status" value="1"/>
</dbReference>
<dbReference type="Proteomes" id="UP000000723">
    <property type="component" value="Chromosome"/>
</dbReference>
<comment type="similarity">
    <text evidence="10">Belongs to the NhaD Na(+)/H(+) (TC 2.A.62) antiporter family.</text>
</comment>
<accession>B6YR84</accession>
<evidence type="ECO:0000256" key="7">
    <source>
        <dbReference type="ARBA" id="ARBA00023065"/>
    </source>
</evidence>
<dbReference type="GO" id="GO:0015297">
    <property type="term" value="F:antiporter activity"/>
    <property type="evidence" value="ECO:0007669"/>
    <property type="project" value="UniProtKB-KW"/>
</dbReference>
<dbReference type="GO" id="GO:0006814">
    <property type="term" value="P:sodium ion transport"/>
    <property type="evidence" value="ECO:0007669"/>
    <property type="project" value="UniProtKB-KW"/>
</dbReference>
<evidence type="ECO:0000256" key="6">
    <source>
        <dbReference type="ARBA" id="ARBA00023053"/>
    </source>
</evidence>
<dbReference type="EMBL" id="AP010656">
    <property type="protein sequence ID" value="BAG83706.1"/>
    <property type="molecule type" value="Genomic_DNA"/>
</dbReference>
<feature type="transmembrane region" description="Helical" evidence="11">
    <location>
        <begin position="385"/>
        <end position="413"/>
    </location>
</feature>